<dbReference type="EMBL" id="FJOG01000061">
    <property type="protein sequence ID" value="CZR68897.1"/>
    <property type="molecule type" value="Genomic_DNA"/>
</dbReference>
<dbReference type="OrthoDB" id="2153661at2759"/>
<protein>
    <submittedName>
        <fullName evidence="9">Probable inorganic phosphate transporter</fullName>
    </submittedName>
</protein>
<evidence type="ECO:0000256" key="4">
    <source>
        <dbReference type="ARBA" id="ARBA00022692"/>
    </source>
</evidence>
<organism evidence="9 10">
    <name type="scientific">Phialocephala subalpina</name>
    <dbReference type="NCBI Taxonomy" id="576137"/>
    <lineage>
        <taxon>Eukaryota</taxon>
        <taxon>Fungi</taxon>
        <taxon>Dikarya</taxon>
        <taxon>Ascomycota</taxon>
        <taxon>Pezizomycotina</taxon>
        <taxon>Leotiomycetes</taxon>
        <taxon>Helotiales</taxon>
        <taxon>Mollisiaceae</taxon>
        <taxon>Phialocephala</taxon>
        <taxon>Phialocephala fortinii species complex</taxon>
    </lineage>
</organism>
<keyword evidence="5 7" id="KW-1133">Transmembrane helix</keyword>
<dbReference type="STRING" id="576137.A0A1L7XV64"/>
<feature type="transmembrane region" description="Helical" evidence="7">
    <location>
        <begin position="307"/>
        <end position="327"/>
    </location>
</feature>
<feature type="transmembrane region" description="Helical" evidence="7">
    <location>
        <begin position="183"/>
        <end position="207"/>
    </location>
</feature>
<comment type="subcellular location">
    <subcellularLocation>
        <location evidence="1">Membrane</location>
        <topology evidence="1">Multi-pass membrane protein</topology>
    </subcellularLocation>
</comment>
<dbReference type="FunFam" id="1.20.1250.20:FF:000140">
    <property type="entry name" value="Putative MFS phospholipid transporter"/>
    <property type="match status" value="1"/>
</dbReference>
<feature type="transmembrane region" description="Helical" evidence="7">
    <location>
        <begin position="274"/>
        <end position="295"/>
    </location>
</feature>
<dbReference type="InterPro" id="IPR020846">
    <property type="entry name" value="MFS_dom"/>
</dbReference>
<dbReference type="PROSITE" id="PS00216">
    <property type="entry name" value="SUGAR_TRANSPORT_1"/>
    <property type="match status" value="1"/>
</dbReference>
<feature type="transmembrane region" description="Helical" evidence="7">
    <location>
        <begin position="114"/>
        <end position="135"/>
    </location>
</feature>
<feature type="transmembrane region" description="Helical" evidence="7">
    <location>
        <begin position="364"/>
        <end position="388"/>
    </location>
</feature>
<dbReference type="AlphaFoldDB" id="A0A1L7XV64"/>
<accession>A0A1L7XV64</accession>
<dbReference type="Gene3D" id="1.20.1250.20">
    <property type="entry name" value="MFS general substrate transporter like domains"/>
    <property type="match status" value="1"/>
</dbReference>
<keyword evidence="10" id="KW-1185">Reference proteome</keyword>
<dbReference type="Proteomes" id="UP000184330">
    <property type="component" value="Unassembled WGS sequence"/>
</dbReference>
<feature type="transmembrane region" description="Helical" evidence="7">
    <location>
        <begin position="88"/>
        <end position="107"/>
    </location>
</feature>
<evidence type="ECO:0000313" key="10">
    <source>
        <dbReference type="Proteomes" id="UP000184330"/>
    </source>
</evidence>
<reference evidence="9 10" key="1">
    <citation type="submission" date="2016-03" db="EMBL/GenBank/DDBJ databases">
        <authorList>
            <person name="Ploux O."/>
        </authorList>
    </citation>
    <scope>NUCLEOTIDE SEQUENCE [LARGE SCALE GENOMIC DNA]</scope>
    <source>
        <strain evidence="9 10">UAMH 11012</strain>
    </source>
</reference>
<keyword evidence="4 7" id="KW-0812">Transmembrane</keyword>
<name>A0A1L7XV64_9HELO</name>
<feature type="transmembrane region" description="Helical" evidence="7">
    <location>
        <begin position="434"/>
        <end position="455"/>
    </location>
</feature>
<dbReference type="GO" id="GO:0046943">
    <property type="term" value="F:carboxylic acid transmembrane transporter activity"/>
    <property type="evidence" value="ECO:0007669"/>
    <property type="project" value="TreeGrafter"/>
</dbReference>
<comment type="similarity">
    <text evidence="2">Belongs to the major facilitator superfamily. Sugar transporter (TC 2.A.1.1) family.</text>
</comment>
<dbReference type="InterPro" id="IPR005828">
    <property type="entry name" value="MFS_sugar_transport-like"/>
</dbReference>
<evidence type="ECO:0000256" key="1">
    <source>
        <dbReference type="ARBA" id="ARBA00004141"/>
    </source>
</evidence>
<dbReference type="PANTHER" id="PTHR23508:SF10">
    <property type="entry name" value="CARBOXYLIC ACID TRANSPORTER PROTEIN HOMOLOG"/>
    <property type="match status" value="1"/>
</dbReference>
<feature type="transmembrane region" description="Helical" evidence="7">
    <location>
        <begin position="219"/>
        <end position="239"/>
    </location>
</feature>
<keyword evidence="3" id="KW-0813">Transport</keyword>
<evidence type="ECO:0000256" key="3">
    <source>
        <dbReference type="ARBA" id="ARBA00022448"/>
    </source>
</evidence>
<dbReference type="SUPFAM" id="SSF103473">
    <property type="entry name" value="MFS general substrate transporter"/>
    <property type="match status" value="1"/>
</dbReference>
<feature type="transmembrane region" description="Helical" evidence="7">
    <location>
        <begin position="45"/>
        <end position="68"/>
    </location>
</feature>
<evidence type="ECO:0000256" key="5">
    <source>
        <dbReference type="ARBA" id="ARBA00022989"/>
    </source>
</evidence>
<dbReference type="PANTHER" id="PTHR23508">
    <property type="entry name" value="CARBOXYLIC ACID TRANSPORTER PROTEIN HOMOLOG"/>
    <property type="match status" value="1"/>
</dbReference>
<gene>
    <name evidence="9" type="ORF">PAC_18798</name>
</gene>
<evidence type="ECO:0000256" key="7">
    <source>
        <dbReference type="SAM" id="Phobius"/>
    </source>
</evidence>
<proteinExistence type="inferred from homology"/>
<dbReference type="GO" id="GO:0005886">
    <property type="term" value="C:plasma membrane"/>
    <property type="evidence" value="ECO:0007669"/>
    <property type="project" value="TreeGrafter"/>
</dbReference>
<evidence type="ECO:0000256" key="6">
    <source>
        <dbReference type="ARBA" id="ARBA00023136"/>
    </source>
</evidence>
<evidence type="ECO:0000259" key="8">
    <source>
        <dbReference type="PROSITE" id="PS50850"/>
    </source>
</evidence>
<dbReference type="PROSITE" id="PS50850">
    <property type="entry name" value="MFS"/>
    <property type="match status" value="1"/>
</dbReference>
<sequence length="500" mass="54147">MEAPDKQHDIVEVDPSLNQKASFPEETGMKVSDVVVARITRTSSILSVLVAGIALFSDGYNAQIIGYMEPLFSDLYPNGISKSIKTRLSNSYLIGEIFGMLFFGVAIDRFGRRTGIVFATFFLILGIILATASHGESQLGLFWMMIVARGVAGFGAGGEYPVCGTSAAEASDESAAIRRKRGILVAMSTDFAIDLGFVIAGAVALIVLACYSNRSSEGVWRICFGLGIVLPMSVFFFRIRMVNSTQYRKHAIKNNVPYIHALKLYWKPMLGTSLAWFTYDAVTYPFGLFSSTIIGQLNPGNTLVQNIGYGTVVNCFYLPGCIIGGLLMDRIGRKQTMTLGFMLWALVGFILGGTIGPIQTVFPLFVVMYGIFNSLGEMGPGVATFLCAAESFPTPLRGHYMGFAAAVGKAGAAIGIQVFTPIQDSFSDELKGQQGVFLIGSALAVVGGLIAWFLIPDKEKDLESEDVRFKAYLEEHGFDTSCYGESLMDDVKTTAFKIQG</sequence>
<evidence type="ECO:0000256" key="2">
    <source>
        <dbReference type="ARBA" id="ARBA00010992"/>
    </source>
</evidence>
<feature type="transmembrane region" description="Helical" evidence="7">
    <location>
        <begin position="339"/>
        <end position="358"/>
    </location>
</feature>
<dbReference type="InterPro" id="IPR036259">
    <property type="entry name" value="MFS_trans_sf"/>
</dbReference>
<evidence type="ECO:0000313" key="9">
    <source>
        <dbReference type="EMBL" id="CZR68897.1"/>
    </source>
</evidence>
<dbReference type="Pfam" id="PF00083">
    <property type="entry name" value="Sugar_tr"/>
    <property type="match status" value="2"/>
</dbReference>
<dbReference type="InterPro" id="IPR005829">
    <property type="entry name" value="Sugar_transporter_CS"/>
</dbReference>
<feature type="transmembrane region" description="Helical" evidence="7">
    <location>
        <begin position="400"/>
        <end position="422"/>
    </location>
</feature>
<feature type="domain" description="Major facilitator superfamily (MFS) profile" evidence="8">
    <location>
        <begin position="47"/>
        <end position="459"/>
    </location>
</feature>
<feature type="transmembrane region" description="Helical" evidence="7">
    <location>
        <begin position="141"/>
        <end position="162"/>
    </location>
</feature>
<keyword evidence="6 7" id="KW-0472">Membrane</keyword>